<sequence length="576" mass="63745">MSPIDLLDISDNDQATSQDHPTLSTNADDLSASLNFLDTFNEPGSSFTKSAGNGIIGDTHQTGYQPMHVASSNAQAICTKAGTQFTPAPLAYPGPPPSVILRNLPNSTRSSNPYSSRQAQANFIISHTAETAAGVADVVYKELARASSDDGSVEFRQTNGGSYVRIIAPAKNITELLHAARSVAEDLISDNPTGRPSIFQEPPIGVDKKDFSILLEIDSLTNGGRPRLQLRNNNFTNSKLPEEFQDYTKRLNECVYKGLKMAGRLPLSLTLRAHLGHYMLRTYHSGKEVYEYGDFHAMVEHPRASGWLKTRIGDETLAQRVLDFARNDTTGLFQPTNGQSILATDVLPEYTFEVHSQRAKFYTPLKSRTSKATKGPGAKGTVVFHPYRVITCDANASFPELDIVNLSVGKKLDWKFEAVNEEKSGKTFPDVVKYLRSLEFDLSASEGPHDLDIYPRLQPNTDRGYKSVAAKLKDAAMKTVYNFRWKSTPYVVQIAINHRWDGVDAIQRGRPTVDVGMSVFGEYWDMEEDAAGNIWGDELQFLLAEEDGNVTASGTDRVGKFLQVMRDVQETVDRVF</sequence>
<gene>
    <name evidence="1" type="ORF">F4820DRAFT_444139</name>
</gene>
<comment type="caution">
    <text evidence="1">The sequence shown here is derived from an EMBL/GenBank/DDBJ whole genome shotgun (WGS) entry which is preliminary data.</text>
</comment>
<evidence type="ECO:0000313" key="2">
    <source>
        <dbReference type="Proteomes" id="UP001497700"/>
    </source>
</evidence>
<protein>
    <submittedName>
        <fullName evidence="1">Uncharacterized protein</fullName>
    </submittedName>
</protein>
<reference evidence="1 2" key="1">
    <citation type="journal article" date="2022" name="New Phytol.">
        <title>Ecological generalism drives hyperdiversity of secondary metabolite gene clusters in xylarialean endophytes.</title>
        <authorList>
            <person name="Franco M.E.E."/>
            <person name="Wisecaver J.H."/>
            <person name="Arnold A.E."/>
            <person name="Ju Y.M."/>
            <person name="Slot J.C."/>
            <person name="Ahrendt S."/>
            <person name="Moore L.P."/>
            <person name="Eastman K.E."/>
            <person name="Scott K."/>
            <person name="Konkel Z."/>
            <person name="Mondo S.J."/>
            <person name="Kuo A."/>
            <person name="Hayes R.D."/>
            <person name="Haridas S."/>
            <person name="Andreopoulos B."/>
            <person name="Riley R."/>
            <person name="LaButti K."/>
            <person name="Pangilinan J."/>
            <person name="Lipzen A."/>
            <person name="Amirebrahimi M."/>
            <person name="Yan J."/>
            <person name="Adam C."/>
            <person name="Keymanesh K."/>
            <person name="Ng V."/>
            <person name="Louie K."/>
            <person name="Northen T."/>
            <person name="Drula E."/>
            <person name="Henrissat B."/>
            <person name="Hsieh H.M."/>
            <person name="Youens-Clark K."/>
            <person name="Lutzoni F."/>
            <person name="Miadlikowska J."/>
            <person name="Eastwood D.C."/>
            <person name="Hamelin R.C."/>
            <person name="Grigoriev I.V."/>
            <person name="U'Ren J.M."/>
        </authorList>
    </citation>
    <scope>NUCLEOTIDE SEQUENCE [LARGE SCALE GENOMIC DNA]</scope>
    <source>
        <strain evidence="1 2">CBS 119005</strain>
    </source>
</reference>
<organism evidence="1 2">
    <name type="scientific">Hypoxylon rubiginosum</name>
    <dbReference type="NCBI Taxonomy" id="110542"/>
    <lineage>
        <taxon>Eukaryota</taxon>
        <taxon>Fungi</taxon>
        <taxon>Dikarya</taxon>
        <taxon>Ascomycota</taxon>
        <taxon>Pezizomycotina</taxon>
        <taxon>Sordariomycetes</taxon>
        <taxon>Xylariomycetidae</taxon>
        <taxon>Xylariales</taxon>
        <taxon>Hypoxylaceae</taxon>
        <taxon>Hypoxylon</taxon>
    </lineage>
</organism>
<evidence type="ECO:0000313" key="1">
    <source>
        <dbReference type="EMBL" id="KAI4869286.1"/>
    </source>
</evidence>
<keyword evidence="2" id="KW-1185">Reference proteome</keyword>
<proteinExistence type="predicted"/>
<name>A0ACB9ZBP9_9PEZI</name>
<accession>A0ACB9ZBP9</accession>
<dbReference type="Proteomes" id="UP001497700">
    <property type="component" value="Unassembled WGS sequence"/>
</dbReference>
<dbReference type="EMBL" id="MU393431">
    <property type="protein sequence ID" value="KAI4869286.1"/>
    <property type="molecule type" value="Genomic_DNA"/>
</dbReference>